<dbReference type="OrthoDB" id="5422613at2759"/>
<proteinExistence type="predicted"/>
<name>A0A5N6KBU5_MONLA</name>
<evidence type="ECO:0000256" key="1">
    <source>
        <dbReference type="SAM" id="MobiDB-lite"/>
    </source>
</evidence>
<dbReference type="Proteomes" id="UP000326757">
    <property type="component" value="Unassembled WGS sequence"/>
</dbReference>
<reference evidence="2 3" key="1">
    <citation type="submission" date="2019-06" db="EMBL/GenBank/DDBJ databases">
        <title>Genome Sequence of the Brown Rot Fungal Pathogen Monilinia laxa.</title>
        <authorList>
            <person name="De Miccolis Angelini R.M."/>
            <person name="Landi L."/>
            <person name="Abate D."/>
            <person name="Pollastro S."/>
            <person name="Romanazzi G."/>
            <person name="Faretra F."/>
        </authorList>
    </citation>
    <scope>NUCLEOTIDE SEQUENCE [LARGE SCALE GENOMIC DNA]</scope>
    <source>
        <strain evidence="2 3">Mlax316</strain>
    </source>
</reference>
<sequence length="770" mass="85069">MRFTNEIVDIPTNSPTVADISGSEISKALDNFLNGEPKSRETSDRDNSGNVTPQIAIPEVNDNDLTYTSNILQLANDISAKYLTLARTFGAGNLPYDQIATIRTRSLPNNPPMDFSFEAFNNLVDSVRKNVERMQRANKTNMVFKSSENSVLREDSSDLGSPIPIDANGQQLGRSSGPRDDIHPIVQETMARPVSSSSEEDYYSNIGNVTSSHYNCDSCRKPIVLPEGFVVSLESPAPTTCLHCQTLKASGIIRRRFGARFRSDINMEVPAKRKNGQSSPGQVRHDVTENSHAPAQVSEIVSGRLEPPTDSFLEPSPEVRPASGLEHLQQSTTLQKVDDNLDETPASTDRHRGNKKDEHLEDTIVVESPARHVSANADLSSSQILTDGKSLPRKRKAEKIEDEAFDSFPTGPKRRRGRPLKNWCEVLPDSSPTSSPQPSMPMTNPSSQVTSASKKRGRPLGSKNRPNLDELPSNIPAGERQSAKKAREITQSLLKAESDFMPDVTFECESQIQTPTVRRRKKKSKIRGSQATASCGTFVPNTKLEEDSDPEYEPPQESKVQHENCSMNTATSNSILGSSSLENTVPPGTGTKELSSGIIDERDSRGPRAPNLTFTVDEQLQQSIKEQENRIEHNRTPQEITSNESKSRIERDVGSFMDSMTDTIRGSFIQGDAIRCPNGIGHNFNIPSEKQDQERESVAHDLIMDQDQPHRKSQISLNQMSNAGNSRAIIAPQISPVTPFVPTRSYSNPTHEFNPLTFFSRSFEPSVPKP</sequence>
<comment type="caution">
    <text evidence="2">The sequence shown here is derived from an EMBL/GenBank/DDBJ whole genome shotgun (WGS) entry which is preliminary data.</text>
</comment>
<protein>
    <submittedName>
        <fullName evidence="2">Uncharacterized protein</fullName>
    </submittedName>
</protein>
<feature type="compositionally biased region" description="Basic and acidic residues" evidence="1">
    <location>
        <begin position="37"/>
        <end position="47"/>
    </location>
</feature>
<feature type="compositionally biased region" description="Basic and acidic residues" evidence="1">
    <location>
        <begin position="348"/>
        <end position="362"/>
    </location>
</feature>
<dbReference type="EMBL" id="VIGI01000004">
    <property type="protein sequence ID" value="KAB8300888.1"/>
    <property type="molecule type" value="Genomic_DNA"/>
</dbReference>
<evidence type="ECO:0000313" key="3">
    <source>
        <dbReference type="Proteomes" id="UP000326757"/>
    </source>
</evidence>
<dbReference type="AlphaFoldDB" id="A0A5N6KBU5"/>
<feature type="region of interest" description="Disordered" evidence="1">
    <location>
        <begin position="540"/>
        <end position="611"/>
    </location>
</feature>
<evidence type="ECO:0000313" key="2">
    <source>
        <dbReference type="EMBL" id="KAB8300888.1"/>
    </source>
</evidence>
<keyword evidence="3" id="KW-1185">Reference proteome</keyword>
<accession>A0A5N6KBU5</accession>
<feature type="region of interest" description="Disordered" evidence="1">
    <location>
        <begin position="33"/>
        <end position="55"/>
    </location>
</feature>
<feature type="compositionally biased region" description="Low complexity" evidence="1">
    <location>
        <begin position="430"/>
        <end position="448"/>
    </location>
</feature>
<feature type="compositionally biased region" description="Polar residues" evidence="1">
    <location>
        <begin position="563"/>
        <end position="583"/>
    </location>
</feature>
<organism evidence="2 3">
    <name type="scientific">Monilinia laxa</name>
    <name type="common">Brown rot fungus</name>
    <name type="synonym">Sclerotinia laxa</name>
    <dbReference type="NCBI Taxonomy" id="61186"/>
    <lineage>
        <taxon>Eukaryota</taxon>
        <taxon>Fungi</taxon>
        <taxon>Dikarya</taxon>
        <taxon>Ascomycota</taxon>
        <taxon>Pezizomycotina</taxon>
        <taxon>Leotiomycetes</taxon>
        <taxon>Helotiales</taxon>
        <taxon>Sclerotiniaceae</taxon>
        <taxon>Monilinia</taxon>
    </lineage>
</organism>
<feature type="region of interest" description="Disordered" evidence="1">
    <location>
        <begin position="268"/>
        <end position="487"/>
    </location>
</feature>
<gene>
    <name evidence="2" type="ORF">EYC80_002816</name>
</gene>